<comment type="caution">
    <text evidence="2">The sequence shown here is derived from an EMBL/GenBank/DDBJ whole genome shotgun (WGS) entry which is preliminary data.</text>
</comment>
<name>A0ABN1LR06_9ALTE</name>
<evidence type="ECO:0000313" key="3">
    <source>
        <dbReference type="Proteomes" id="UP001500359"/>
    </source>
</evidence>
<gene>
    <name evidence="2" type="ORF">GCM10009114_30930</name>
</gene>
<keyword evidence="3" id="KW-1185">Reference proteome</keyword>
<accession>A0ABN1LR06</accession>
<proteinExistence type="predicted"/>
<dbReference type="EMBL" id="BAAAFD010000010">
    <property type="protein sequence ID" value="GAA0859030.1"/>
    <property type="molecule type" value="Genomic_DNA"/>
</dbReference>
<protein>
    <submittedName>
        <fullName evidence="2">PHB depolymerase family esterase</fullName>
    </submittedName>
</protein>
<sequence>MQHHKISLVPALVSAIFSINANALEPLPALNIEPSKVTISGISSGGYMAQQMHIAYSDIFSAAAIIAGGPFYCAENNIGLALTRCMKPEPNNQPNVARLKSITETFDAFGDIAPTDNLYNDRVWIFSSADDSVVLQAVSDSLNAYYAEFIQPKNMRYVSSVGGEHSMPTDSFGYPCDYLGKSSNPDDHFINNCGYDTAGELLAYSYKHIKRPKTSASAGRLIQFDQENFLPEPTQHGLSQYGYAYIPEACDIKENGKASKCKLHIALHGCLQSADRIGNVFVENAGYNDWAERNRIVVLYPQATATLQQGNGNGCWDWWGYDDNEYATRFGNQTTAIMAMVDQVTANSTDNAPAAPPSKLTINIDQLGKVQLGWEHQQGVAGYAVYRSSEKDGPYYLVSADVVLENSFAIVQQPATQAYYMVLSVEADGSEGLPSKELAISIPGI</sequence>
<keyword evidence="1" id="KW-0732">Signal</keyword>
<dbReference type="Proteomes" id="UP001500359">
    <property type="component" value="Unassembled WGS sequence"/>
</dbReference>
<dbReference type="Gene3D" id="3.40.50.1820">
    <property type="entry name" value="alpha/beta hydrolase"/>
    <property type="match status" value="2"/>
</dbReference>
<dbReference type="SUPFAM" id="SSF53474">
    <property type="entry name" value="alpha/beta-Hydrolases"/>
    <property type="match status" value="1"/>
</dbReference>
<reference evidence="2 3" key="1">
    <citation type="journal article" date="2019" name="Int. J. Syst. Evol. Microbiol.">
        <title>The Global Catalogue of Microorganisms (GCM) 10K type strain sequencing project: providing services to taxonomists for standard genome sequencing and annotation.</title>
        <authorList>
            <consortium name="The Broad Institute Genomics Platform"/>
            <consortium name="The Broad Institute Genome Sequencing Center for Infectious Disease"/>
            <person name="Wu L."/>
            <person name="Ma J."/>
        </authorList>
    </citation>
    <scope>NUCLEOTIDE SEQUENCE [LARGE SCALE GENOMIC DNA]</scope>
    <source>
        <strain evidence="2 3">JCM 15896</strain>
    </source>
</reference>
<dbReference type="InterPro" id="IPR029058">
    <property type="entry name" value="AB_hydrolase_fold"/>
</dbReference>
<feature type="chain" id="PRO_5046688284" evidence="1">
    <location>
        <begin position="24"/>
        <end position="445"/>
    </location>
</feature>
<dbReference type="Gene3D" id="2.60.40.10">
    <property type="entry name" value="Immunoglobulins"/>
    <property type="match status" value="1"/>
</dbReference>
<evidence type="ECO:0000256" key="1">
    <source>
        <dbReference type="SAM" id="SignalP"/>
    </source>
</evidence>
<organism evidence="2 3">
    <name type="scientific">Aliiglaciecola litoralis</name>
    <dbReference type="NCBI Taxonomy" id="582857"/>
    <lineage>
        <taxon>Bacteria</taxon>
        <taxon>Pseudomonadati</taxon>
        <taxon>Pseudomonadota</taxon>
        <taxon>Gammaproteobacteria</taxon>
        <taxon>Alteromonadales</taxon>
        <taxon>Alteromonadaceae</taxon>
        <taxon>Aliiglaciecola</taxon>
    </lineage>
</organism>
<dbReference type="InterPro" id="IPR013783">
    <property type="entry name" value="Ig-like_fold"/>
</dbReference>
<dbReference type="PANTHER" id="PTHR42972">
    <property type="entry name" value="TOL-PAL SYSTEM PROTEIN TOLB"/>
    <property type="match status" value="1"/>
</dbReference>
<evidence type="ECO:0000313" key="2">
    <source>
        <dbReference type="EMBL" id="GAA0859030.1"/>
    </source>
</evidence>
<dbReference type="PANTHER" id="PTHR42972:SF8">
    <property type="entry name" value="POLYHYDROXYBUTYRATE DEPOLYMERASE"/>
    <property type="match status" value="1"/>
</dbReference>
<feature type="signal peptide" evidence="1">
    <location>
        <begin position="1"/>
        <end position="23"/>
    </location>
</feature>
<dbReference type="RefSeq" id="WP_343861583.1">
    <property type="nucleotide sequence ID" value="NZ_BAAAFD010000010.1"/>
</dbReference>